<dbReference type="Gene3D" id="3.30.700.10">
    <property type="entry name" value="Glycoprotein, Type 4 Pilin"/>
    <property type="match status" value="1"/>
</dbReference>
<organism evidence="2 3">
    <name type="scientific">Natronomicrosphaera hydrolytica</name>
    <dbReference type="NCBI Taxonomy" id="3242702"/>
    <lineage>
        <taxon>Bacteria</taxon>
        <taxon>Pseudomonadati</taxon>
        <taxon>Planctomycetota</taxon>
        <taxon>Phycisphaerae</taxon>
        <taxon>Phycisphaerales</taxon>
        <taxon>Phycisphaeraceae</taxon>
        <taxon>Natronomicrosphaera</taxon>
    </lineage>
</organism>
<dbReference type="NCBIfam" id="TIGR02532">
    <property type="entry name" value="IV_pilin_GFxxxE"/>
    <property type="match status" value="1"/>
</dbReference>
<keyword evidence="1" id="KW-0472">Membrane</keyword>
<dbReference type="PANTHER" id="PTHR30093">
    <property type="entry name" value="GENERAL SECRETION PATHWAY PROTEIN G"/>
    <property type="match status" value="1"/>
</dbReference>
<protein>
    <submittedName>
        <fullName evidence="2">Type II secretion system protein</fullName>
    </submittedName>
</protein>
<dbReference type="Proteomes" id="UP001575105">
    <property type="component" value="Unassembled WGS sequence"/>
</dbReference>
<dbReference type="PANTHER" id="PTHR30093:SF2">
    <property type="entry name" value="TYPE II SECRETION SYSTEM PROTEIN H"/>
    <property type="match status" value="1"/>
</dbReference>
<proteinExistence type="predicted"/>
<dbReference type="EMBL" id="JBGUBD010000005">
    <property type="protein sequence ID" value="MFA9478429.1"/>
    <property type="molecule type" value="Genomic_DNA"/>
</dbReference>
<keyword evidence="1" id="KW-0812">Transmembrane</keyword>
<keyword evidence="1" id="KW-1133">Transmembrane helix</keyword>
<sequence length="247" mass="27777">MRRKRTHTREHHTSAFTLIELLVTITVIVLLISIVLPALGNARGSARAVLCLNHQRQLATTVMMYVDDFRGALPRPTIGTDVVGMSTAQQQQAVWYNAVDAYYGKATPTSASERHHEAWKHDPVWASFDEAKRANNRTIKMNDYLKGNNDNDEPPHFTYEQAIRRPTLMVLFVDGQSADVHPNASNDTHFGATPGRVALRHADGANVTFVDGHGRHVRQAIRDDLVVPGWFLPTDVRQELLWRVADQ</sequence>
<dbReference type="InterPro" id="IPR012902">
    <property type="entry name" value="N_methyl_site"/>
</dbReference>
<accession>A0ABV4U4A9</accession>
<evidence type="ECO:0000256" key="1">
    <source>
        <dbReference type="SAM" id="Phobius"/>
    </source>
</evidence>
<dbReference type="RefSeq" id="WP_425345357.1">
    <property type="nucleotide sequence ID" value="NZ_JBGUBD010000005.1"/>
</dbReference>
<dbReference type="InterPro" id="IPR045584">
    <property type="entry name" value="Pilin-like"/>
</dbReference>
<name>A0ABV4U4A9_9BACT</name>
<reference evidence="2 3" key="1">
    <citation type="submission" date="2024-08" db="EMBL/GenBank/DDBJ databases">
        <title>Whole-genome sequencing of halo(alkali)philic microorganisms from hypersaline lakes.</title>
        <authorList>
            <person name="Sorokin D.Y."/>
            <person name="Merkel A.Y."/>
            <person name="Messina E."/>
            <person name="Yakimov M."/>
        </authorList>
    </citation>
    <scope>NUCLEOTIDE SEQUENCE [LARGE SCALE GENOMIC DNA]</scope>
    <source>
        <strain evidence="2 3">AB-hyl4</strain>
    </source>
</reference>
<evidence type="ECO:0000313" key="2">
    <source>
        <dbReference type="EMBL" id="MFA9478429.1"/>
    </source>
</evidence>
<comment type="caution">
    <text evidence="2">The sequence shown here is derived from an EMBL/GenBank/DDBJ whole genome shotgun (WGS) entry which is preliminary data.</text>
</comment>
<dbReference type="SUPFAM" id="SSF54523">
    <property type="entry name" value="Pili subunits"/>
    <property type="match status" value="1"/>
</dbReference>
<gene>
    <name evidence="2" type="ORF">ACERK3_08980</name>
</gene>
<feature type="transmembrane region" description="Helical" evidence="1">
    <location>
        <begin position="21"/>
        <end position="40"/>
    </location>
</feature>
<evidence type="ECO:0000313" key="3">
    <source>
        <dbReference type="Proteomes" id="UP001575105"/>
    </source>
</evidence>
<keyword evidence="3" id="KW-1185">Reference proteome</keyword>